<dbReference type="PANTHER" id="PTHR43798">
    <property type="entry name" value="MONOACYLGLYCEROL LIPASE"/>
    <property type="match status" value="1"/>
</dbReference>
<reference evidence="3" key="1">
    <citation type="submission" date="2016-11" db="EMBL/GenBank/DDBJ databases">
        <authorList>
            <person name="Varghese N."/>
            <person name="Submissions S."/>
        </authorList>
    </citation>
    <scope>NUCLEOTIDE SEQUENCE [LARGE SCALE GENOMIC DNA]</scope>
    <source>
        <strain evidence="3">DSM 22212</strain>
    </source>
</reference>
<proteinExistence type="predicted"/>
<name>A0A1M6UMD4_9BACT</name>
<dbReference type="InterPro" id="IPR000073">
    <property type="entry name" value="AB_hydrolase_1"/>
</dbReference>
<dbReference type="SUPFAM" id="SSF53474">
    <property type="entry name" value="alpha/beta-Hydrolases"/>
    <property type="match status" value="1"/>
</dbReference>
<dbReference type="STRING" id="633813.SAMN04488087_1772"/>
<dbReference type="AlphaFoldDB" id="A0A1M6UMD4"/>
<gene>
    <name evidence="2" type="ORF">SAMN04488087_1772</name>
</gene>
<keyword evidence="3" id="KW-1185">Reference proteome</keyword>
<dbReference type="InterPro" id="IPR029058">
    <property type="entry name" value="AB_hydrolase_fold"/>
</dbReference>
<evidence type="ECO:0000259" key="1">
    <source>
        <dbReference type="Pfam" id="PF00561"/>
    </source>
</evidence>
<evidence type="ECO:0000313" key="3">
    <source>
        <dbReference type="Proteomes" id="UP000185812"/>
    </source>
</evidence>
<dbReference type="Pfam" id="PF00561">
    <property type="entry name" value="Abhydrolase_1"/>
    <property type="match status" value="1"/>
</dbReference>
<dbReference type="OrthoDB" id="9780932at2"/>
<dbReference type="GO" id="GO:0016020">
    <property type="term" value="C:membrane"/>
    <property type="evidence" value="ECO:0007669"/>
    <property type="project" value="TreeGrafter"/>
</dbReference>
<dbReference type="Gene3D" id="3.40.50.1820">
    <property type="entry name" value="alpha/beta hydrolase"/>
    <property type="match status" value="1"/>
</dbReference>
<dbReference type="EMBL" id="FRAU01000005">
    <property type="protein sequence ID" value="SHK70293.1"/>
    <property type="molecule type" value="Genomic_DNA"/>
</dbReference>
<protein>
    <submittedName>
        <fullName evidence="2">Pimeloyl-ACP methyl ester carboxylesterase</fullName>
    </submittedName>
</protein>
<dbReference type="PANTHER" id="PTHR43798:SF33">
    <property type="entry name" value="HYDROLASE, PUTATIVE (AFU_ORTHOLOGUE AFUA_2G14860)-RELATED"/>
    <property type="match status" value="1"/>
</dbReference>
<dbReference type="InterPro" id="IPR050266">
    <property type="entry name" value="AB_hydrolase_sf"/>
</dbReference>
<evidence type="ECO:0000313" key="2">
    <source>
        <dbReference type="EMBL" id="SHK70293.1"/>
    </source>
</evidence>
<sequence length="276" mass="31078">MQTVEVSAASQHILPAWTKRLHLDVQGPENAPPVLLLHGWGSSAQLMAPIAEALADRYRVFNVDLPGHGLTPPPPEPWGIPEHAALVAHLIRTRIGRPVALIGHSNGGRIGLYLASEPEGKELLRALVLISPSGMRPRRPWHYYVRTTVARLLKAPFLALPQPLREPALDWLRHTVVWKALGSSDYRRLEGVMRETFVRVVNTYLEDRLDRISIPVLVFWGERDRTVGREQMDRLVHSLPDAGLVVLRNAGHYGYLDDPDTFIAATRYFLEHLPKD</sequence>
<accession>A0A1M6UMD4</accession>
<dbReference type="Proteomes" id="UP000185812">
    <property type="component" value="Unassembled WGS sequence"/>
</dbReference>
<dbReference type="RefSeq" id="WP_072715605.1">
    <property type="nucleotide sequence ID" value="NZ_FRAU01000005.1"/>
</dbReference>
<organism evidence="2 3">
    <name type="scientific">Rhodothermus profundi</name>
    <dbReference type="NCBI Taxonomy" id="633813"/>
    <lineage>
        <taxon>Bacteria</taxon>
        <taxon>Pseudomonadati</taxon>
        <taxon>Rhodothermota</taxon>
        <taxon>Rhodothermia</taxon>
        <taxon>Rhodothermales</taxon>
        <taxon>Rhodothermaceae</taxon>
        <taxon>Rhodothermus</taxon>
    </lineage>
</organism>
<feature type="domain" description="AB hydrolase-1" evidence="1">
    <location>
        <begin position="32"/>
        <end position="259"/>
    </location>
</feature>
<dbReference type="PRINTS" id="PR00111">
    <property type="entry name" value="ABHYDROLASE"/>
</dbReference>